<accession>A0A843YDU7</accession>
<dbReference type="NCBIfam" id="NF037995">
    <property type="entry name" value="TRAP_S1"/>
    <property type="match status" value="1"/>
</dbReference>
<dbReference type="Gene3D" id="3.40.190.170">
    <property type="entry name" value="Bacterial extracellular solute-binding protein, family 7"/>
    <property type="match status" value="1"/>
</dbReference>
<dbReference type="GO" id="GO:0030246">
    <property type="term" value="F:carbohydrate binding"/>
    <property type="evidence" value="ECO:0007669"/>
    <property type="project" value="TreeGrafter"/>
</dbReference>
<evidence type="ECO:0000256" key="2">
    <source>
        <dbReference type="ARBA" id="ARBA00022729"/>
    </source>
</evidence>
<feature type="signal peptide" evidence="4">
    <location>
        <begin position="1"/>
        <end position="20"/>
    </location>
</feature>
<feature type="chain" id="PRO_5032282989" evidence="4">
    <location>
        <begin position="21"/>
        <end position="322"/>
    </location>
</feature>
<dbReference type="NCBIfam" id="TIGR00787">
    <property type="entry name" value="dctP"/>
    <property type="match status" value="1"/>
</dbReference>
<dbReference type="PANTHER" id="PTHR33376">
    <property type="match status" value="1"/>
</dbReference>
<sequence length="322" mass="34707">MILSTVAAVTLVAAPSATLAGDWKGWSIHPEDYPNTVAMQAFAEKVAEVTDGRVTPTVYAGGVLGSQPDAIEQVRAGALEWANFNMGPMGEIVPATNVLSLPFVFRDVDHMHVAMDGEVGDQFSAALSESGLVALSWFDSGSRSFYNSKQPIAEPADMNGMKFRVMNNDLYVQMVSQLGGNATPMAYGEVYQSLQTGVIDGAENNYPSFESSGHFEVAKYYSITNHLIIPECLCVSTIVWDQVSEDDKVAIAAAAQEAAEIQRDLWAKRELASREKVEAAGATINEVKDPLAFQAAMEPIYAKFIAQNPALESLIADIQSAK</sequence>
<dbReference type="InterPro" id="IPR038404">
    <property type="entry name" value="TRAP_DctP_sf"/>
</dbReference>
<evidence type="ECO:0000313" key="5">
    <source>
        <dbReference type="EMBL" id="MQQ07482.1"/>
    </source>
</evidence>
<gene>
    <name evidence="5" type="ORF">GFB49_03365</name>
</gene>
<dbReference type="AlphaFoldDB" id="A0A843YDU7"/>
<dbReference type="Pfam" id="PF03480">
    <property type="entry name" value="DctP"/>
    <property type="match status" value="1"/>
</dbReference>
<evidence type="ECO:0000313" key="6">
    <source>
        <dbReference type="Proteomes" id="UP000444174"/>
    </source>
</evidence>
<dbReference type="Proteomes" id="UP000444174">
    <property type="component" value="Unassembled WGS sequence"/>
</dbReference>
<dbReference type="CDD" id="cd13671">
    <property type="entry name" value="PBP2_TRAP_SBP_like_3"/>
    <property type="match status" value="1"/>
</dbReference>
<evidence type="ECO:0000256" key="3">
    <source>
        <dbReference type="ARBA" id="ARBA00022764"/>
    </source>
</evidence>
<organism evidence="5 6">
    <name type="scientific">Tritonibacter litoralis</name>
    <dbReference type="NCBI Taxonomy" id="2662264"/>
    <lineage>
        <taxon>Bacteria</taxon>
        <taxon>Pseudomonadati</taxon>
        <taxon>Pseudomonadota</taxon>
        <taxon>Alphaproteobacteria</taxon>
        <taxon>Rhodobacterales</taxon>
        <taxon>Paracoccaceae</taxon>
        <taxon>Tritonibacter</taxon>
    </lineage>
</organism>
<keyword evidence="2 4" id="KW-0732">Signal</keyword>
<comment type="subcellular location">
    <subcellularLocation>
        <location evidence="1">Periplasm</location>
    </subcellularLocation>
</comment>
<protein>
    <submittedName>
        <fullName evidence="5">DctP family TRAP transporter solute-binding subunit</fullName>
    </submittedName>
</protein>
<dbReference type="EMBL" id="WIBF01000001">
    <property type="protein sequence ID" value="MQQ07482.1"/>
    <property type="molecule type" value="Genomic_DNA"/>
</dbReference>
<dbReference type="GO" id="GO:0030288">
    <property type="term" value="C:outer membrane-bounded periplasmic space"/>
    <property type="evidence" value="ECO:0007669"/>
    <property type="project" value="InterPro"/>
</dbReference>
<keyword evidence="3" id="KW-0574">Periplasm</keyword>
<reference evidence="5 6" key="1">
    <citation type="submission" date="2019-10" db="EMBL/GenBank/DDBJ databases">
        <title>Epibacterium sp. nov., isolated from seawater.</title>
        <authorList>
            <person name="Zhang X."/>
            <person name="Li N."/>
        </authorList>
    </citation>
    <scope>NUCLEOTIDE SEQUENCE [LARGE SCALE GENOMIC DNA]</scope>
    <source>
        <strain evidence="5 6">SM1979</strain>
    </source>
</reference>
<evidence type="ECO:0000256" key="4">
    <source>
        <dbReference type="SAM" id="SignalP"/>
    </source>
</evidence>
<dbReference type="GO" id="GO:0055085">
    <property type="term" value="P:transmembrane transport"/>
    <property type="evidence" value="ECO:0007669"/>
    <property type="project" value="InterPro"/>
</dbReference>
<name>A0A843YDU7_9RHOB</name>
<comment type="caution">
    <text evidence="5">The sequence shown here is derived from an EMBL/GenBank/DDBJ whole genome shotgun (WGS) entry which is preliminary data.</text>
</comment>
<proteinExistence type="predicted"/>
<keyword evidence="6" id="KW-1185">Reference proteome</keyword>
<evidence type="ECO:0000256" key="1">
    <source>
        <dbReference type="ARBA" id="ARBA00004418"/>
    </source>
</evidence>
<dbReference type="PANTHER" id="PTHR33376:SF2">
    <property type="entry name" value="DICARBOXYLATE-BINDING PERIPLASMIC PROTEIN"/>
    <property type="match status" value="1"/>
</dbReference>
<dbReference type="PIRSF" id="PIRSF006470">
    <property type="entry name" value="DctB"/>
    <property type="match status" value="1"/>
</dbReference>
<dbReference type="InterPro" id="IPR004682">
    <property type="entry name" value="TRAP_DctP"/>
</dbReference>
<dbReference type="InterPro" id="IPR018389">
    <property type="entry name" value="DctP_fam"/>
</dbReference>